<dbReference type="Gene3D" id="1.10.510.10">
    <property type="entry name" value="Transferase(Phosphotransferase) domain 1"/>
    <property type="match status" value="1"/>
</dbReference>
<dbReference type="EMBL" id="AUPC02000002">
    <property type="protein sequence ID" value="POG82967.1"/>
    <property type="molecule type" value="Genomic_DNA"/>
</dbReference>
<gene>
    <name evidence="1" type="ORF">GLOIN_2v1761425</name>
</gene>
<keyword evidence="2" id="KW-1185">Reference proteome</keyword>
<evidence type="ECO:0000313" key="1">
    <source>
        <dbReference type="EMBL" id="POG82967.1"/>
    </source>
</evidence>
<dbReference type="AlphaFoldDB" id="A0A2P4QZA3"/>
<accession>A0A2P4QZA3</accession>
<evidence type="ECO:0008006" key="3">
    <source>
        <dbReference type="Google" id="ProtNLM"/>
    </source>
</evidence>
<comment type="caution">
    <text evidence="1">The sequence shown here is derived from an EMBL/GenBank/DDBJ whole genome shotgun (WGS) entry which is preliminary data.</text>
</comment>
<reference evidence="1 2" key="2">
    <citation type="journal article" date="2018" name="New Phytol.">
        <title>High intraspecific genome diversity in the model arbuscular mycorrhizal symbiont Rhizophagus irregularis.</title>
        <authorList>
            <person name="Chen E.C.H."/>
            <person name="Morin E."/>
            <person name="Beaudet D."/>
            <person name="Noel J."/>
            <person name="Yildirir G."/>
            <person name="Ndikumana S."/>
            <person name="Charron P."/>
            <person name="St-Onge C."/>
            <person name="Giorgi J."/>
            <person name="Kruger M."/>
            <person name="Marton T."/>
            <person name="Ropars J."/>
            <person name="Grigoriev I.V."/>
            <person name="Hainaut M."/>
            <person name="Henrissat B."/>
            <person name="Roux C."/>
            <person name="Martin F."/>
            <person name="Corradi N."/>
        </authorList>
    </citation>
    <scope>NUCLEOTIDE SEQUENCE [LARGE SCALE GENOMIC DNA]</scope>
    <source>
        <strain evidence="1 2">DAOM 197198</strain>
    </source>
</reference>
<name>A0A2P4QZA3_RHIID</name>
<evidence type="ECO:0000313" key="2">
    <source>
        <dbReference type="Proteomes" id="UP000018888"/>
    </source>
</evidence>
<sequence length="295" mass="33965">MSILINISTLSEEIDDKVIYMEDLEKRKKVHGICGVCNEPGTGNIDELIQHSQLNALHNIKCLEWIPFIHFGKFQNVTNVTYIYRGGFGKIYSAEWPEGFISYWNNENQKCLKNENDINNKINKLLKIASDLLDIHNAEKILRGYQYVKAADIYSFEIIMNEFRSEEIPFNNIPHDYTLAVEICKGFRPKISKDIPKISCGFNYEISNGNKSEGIKTYTQAIYASRLLNFKNLPEPINSSDFSSFQFNSGKCLISNFILSLYCLIYNFKNVFDVQISELDLIEINQEGNDLNDES</sequence>
<reference evidence="1 2" key="1">
    <citation type="journal article" date="2013" name="Proc. Natl. Acad. Sci. U.S.A.">
        <title>Genome of an arbuscular mycorrhizal fungus provides insight into the oldest plant symbiosis.</title>
        <authorList>
            <person name="Tisserant E."/>
            <person name="Malbreil M."/>
            <person name="Kuo A."/>
            <person name="Kohler A."/>
            <person name="Symeonidi A."/>
            <person name="Balestrini R."/>
            <person name="Charron P."/>
            <person name="Duensing N."/>
            <person name="Frei Dit Frey N."/>
            <person name="Gianinazzi-Pearson V."/>
            <person name="Gilbert L.B."/>
            <person name="Handa Y."/>
            <person name="Herr J.R."/>
            <person name="Hijri M."/>
            <person name="Koul R."/>
            <person name="Kawaguchi M."/>
            <person name="Krajinski F."/>
            <person name="Lammers P.J."/>
            <person name="Masclaux F.G."/>
            <person name="Murat C."/>
            <person name="Morin E."/>
            <person name="Ndikumana S."/>
            <person name="Pagni M."/>
            <person name="Petitpierre D."/>
            <person name="Requena N."/>
            <person name="Rosikiewicz P."/>
            <person name="Riley R."/>
            <person name="Saito K."/>
            <person name="San Clemente H."/>
            <person name="Shapiro H."/>
            <person name="van Tuinen D."/>
            <person name="Becard G."/>
            <person name="Bonfante P."/>
            <person name="Paszkowski U."/>
            <person name="Shachar-Hill Y.Y."/>
            <person name="Tuskan G.A."/>
            <person name="Young P.W."/>
            <person name="Sanders I.R."/>
            <person name="Henrissat B."/>
            <person name="Rensing S.A."/>
            <person name="Grigoriev I.V."/>
            <person name="Corradi N."/>
            <person name="Roux C."/>
            <person name="Martin F."/>
        </authorList>
    </citation>
    <scope>NUCLEOTIDE SEQUENCE [LARGE SCALE GENOMIC DNA]</scope>
    <source>
        <strain evidence="1 2">DAOM 197198</strain>
    </source>
</reference>
<protein>
    <recommendedName>
        <fullName evidence="3">Protein kinase domain-containing protein</fullName>
    </recommendedName>
</protein>
<proteinExistence type="predicted"/>
<organism evidence="1 2">
    <name type="scientific">Rhizophagus irregularis (strain DAOM 181602 / DAOM 197198 / MUCL 43194)</name>
    <name type="common">Arbuscular mycorrhizal fungus</name>
    <name type="synonym">Glomus intraradices</name>
    <dbReference type="NCBI Taxonomy" id="747089"/>
    <lineage>
        <taxon>Eukaryota</taxon>
        <taxon>Fungi</taxon>
        <taxon>Fungi incertae sedis</taxon>
        <taxon>Mucoromycota</taxon>
        <taxon>Glomeromycotina</taxon>
        <taxon>Glomeromycetes</taxon>
        <taxon>Glomerales</taxon>
        <taxon>Glomeraceae</taxon>
        <taxon>Rhizophagus</taxon>
    </lineage>
</organism>
<dbReference type="Proteomes" id="UP000018888">
    <property type="component" value="Unassembled WGS sequence"/>
</dbReference>